<dbReference type="CDD" id="cd00082">
    <property type="entry name" value="HisKA"/>
    <property type="match status" value="1"/>
</dbReference>
<keyword evidence="7" id="KW-0238">DNA-binding</keyword>
<dbReference type="PROSITE" id="PS00041">
    <property type="entry name" value="HTH_ARAC_FAMILY_1"/>
    <property type="match status" value="1"/>
</dbReference>
<evidence type="ECO:0000256" key="6">
    <source>
        <dbReference type="ARBA" id="ARBA00023015"/>
    </source>
</evidence>
<dbReference type="Gene3D" id="2.130.10.10">
    <property type="entry name" value="YVTN repeat-like/Quinoprotein amine dehydrogenase"/>
    <property type="match status" value="1"/>
</dbReference>
<evidence type="ECO:0000313" key="16">
    <source>
        <dbReference type="EMBL" id="MBK1875828.1"/>
    </source>
</evidence>
<reference evidence="16" key="1">
    <citation type="submission" date="2021-01" db="EMBL/GenBank/DDBJ databases">
        <title>Modified the classification status of verrucomicrobia.</title>
        <authorList>
            <person name="Feng X."/>
        </authorList>
    </citation>
    <scope>NUCLEOTIDE SEQUENCE</scope>
    <source>
        <strain evidence="16">KCTC 13126</strain>
    </source>
</reference>
<dbReference type="PROSITE" id="PS01124">
    <property type="entry name" value="HTH_ARAC_FAMILY_2"/>
    <property type="match status" value="1"/>
</dbReference>
<evidence type="ECO:0000256" key="10">
    <source>
        <dbReference type="SAM" id="MobiDB-lite"/>
    </source>
</evidence>
<evidence type="ECO:0000313" key="17">
    <source>
        <dbReference type="Proteomes" id="UP000617628"/>
    </source>
</evidence>
<evidence type="ECO:0000256" key="9">
    <source>
        <dbReference type="PROSITE-ProRule" id="PRU00169"/>
    </source>
</evidence>
<keyword evidence="6" id="KW-0805">Transcription regulation</keyword>
<dbReference type="GO" id="GO:0043565">
    <property type="term" value="F:sequence-specific DNA binding"/>
    <property type="evidence" value="ECO:0007669"/>
    <property type="project" value="InterPro"/>
</dbReference>
<name>A0A934VPS3_9BACT</name>
<organism evidence="16 17">
    <name type="scientific">Pelagicoccus mobilis</name>
    <dbReference type="NCBI Taxonomy" id="415221"/>
    <lineage>
        <taxon>Bacteria</taxon>
        <taxon>Pseudomonadati</taxon>
        <taxon>Verrucomicrobiota</taxon>
        <taxon>Opitutia</taxon>
        <taxon>Puniceicoccales</taxon>
        <taxon>Pelagicoccaceae</taxon>
        <taxon>Pelagicoccus</taxon>
    </lineage>
</organism>
<dbReference type="InterPro" id="IPR009057">
    <property type="entry name" value="Homeodomain-like_sf"/>
</dbReference>
<dbReference type="Pfam" id="PF02518">
    <property type="entry name" value="HATPase_c"/>
    <property type="match status" value="1"/>
</dbReference>
<dbReference type="FunFam" id="3.30.565.10:FF:000006">
    <property type="entry name" value="Sensor histidine kinase WalK"/>
    <property type="match status" value="1"/>
</dbReference>
<feature type="compositionally biased region" description="Basic and acidic residues" evidence="10">
    <location>
        <begin position="1022"/>
        <end position="1038"/>
    </location>
</feature>
<dbReference type="Gene3D" id="3.30.565.10">
    <property type="entry name" value="Histidine kinase-like ATPase, C-terminal domain"/>
    <property type="match status" value="1"/>
</dbReference>
<feature type="domain" description="Histidine kinase" evidence="14">
    <location>
        <begin position="793"/>
        <end position="1019"/>
    </location>
</feature>
<comment type="catalytic activity">
    <reaction evidence="1">
        <text>ATP + protein L-histidine = ADP + protein N-phospho-L-histidine.</text>
        <dbReference type="EC" id="2.7.13.3"/>
    </reaction>
</comment>
<dbReference type="EC" id="2.7.13.3" evidence="2"/>
<dbReference type="InterPro" id="IPR018060">
    <property type="entry name" value="HTH_AraC"/>
</dbReference>
<dbReference type="SMART" id="SM00388">
    <property type="entry name" value="HisKA"/>
    <property type="match status" value="1"/>
</dbReference>
<dbReference type="PANTHER" id="PTHR43547:SF2">
    <property type="entry name" value="HYBRID SIGNAL TRANSDUCTION HISTIDINE KINASE C"/>
    <property type="match status" value="1"/>
</dbReference>
<dbReference type="SUPFAM" id="SSF46689">
    <property type="entry name" value="Homeodomain-like"/>
    <property type="match status" value="2"/>
</dbReference>
<comment type="caution">
    <text evidence="16">The sequence shown here is derived from an EMBL/GenBank/DDBJ whole genome shotgun (WGS) entry which is preliminary data.</text>
</comment>
<dbReference type="SMART" id="SM00448">
    <property type="entry name" value="REC"/>
    <property type="match status" value="1"/>
</dbReference>
<feature type="signal peptide" evidence="12">
    <location>
        <begin position="1"/>
        <end position="22"/>
    </location>
</feature>
<protein>
    <recommendedName>
        <fullName evidence="2">histidine kinase</fullName>
        <ecNumber evidence="2">2.7.13.3</ecNumber>
    </recommendedName>
</protein>
<dbReference type="PROSITE" id="PS50109">
    <property type="entry name" value="HIS_KIN"/>
    <property type="match status" value="1"/>
</dbReference>
<dbReference type="Gene3D" id="2.60.40.10">
    <property type="entry name" value="Immunoglobulins"/>
    <property type="match status" value="1"/>
</dbReference>
<dbReference type="InterPro" id="IPR004358">
    <property type="entry name" value="Sig_transdc_His_kin-like_C"/>
</dbReference>
<evidence type="ECO:0000256" key="11">
    <source>
        <dbReference type="SAM" id="Phobius"/>
    </source>
</evidence>
<dbReference type="InterPro" id="IPR011006">
    <property type="entry name" value="CheY-like_superfamily"/>
</dbReference>
<evidence type="ECO:0000256" key="2">
    <source>
        <dbReference type="ARBA" id="ARBA00012438"/>
    </source>
</evidence>
<keyword evidence="11" id="KW-1133">Transmembrane helix</keyword>
<dbReference type="Gene3D" id="3.40.50.2300">
    <property type="match status" value="1"/>
</dbReference>
<keyword evidence="12" id="KW-0732">Signal</keyword>
<dbReference type="GO" id="GO:0000155">
    <property type="term" value="F:phosphorelay sensor kinase activity"/>
    <property type="evidence" value="ECO:0007669"/>
    <property type="project" value="InterPro"/>
</dbReference>
<dbReference type="InterPro" id="IPR015943">
    <property type="entry name" value="WD40/YVTN_repeat-like_dom_sf"/>
</dbReference>
<evidence type="ECO:0000256" key="4">
    <source>
        <dbReference type="ARBA" id="ARBA00022679"/>
    </source>
</evidence>
<dbReference type="PRINTS" id="PR00344">
    <property type="entry name" value="BCTRLSENSOR"/>
</dbReference>
<evidence type="ECO:0000256" key="12">
    <source>
        <dbReference type="SAM" id="SignalP"/>
    </source>
</evidence>
<dbReference type="SUPFAM" id="SSF47384">
    <property type="entry name" value="Homodimeric domain of signal transducing histidine kinase"/>
    <property type="match status" value="1"/>
</dbReference>
<dbReference type="InterPro" id="IPR036097">
    <property type="entry name" value="HisK_dim/P_sf"/>
</dbReference>
<dbReference type="Proteomes" id="UP000617628">
    <property type="component" value="Unassembled WGS sequence"/>
</dbReference>
<keyword evidence="11" id="KW-0472">Membrane</keyword>
<dbReference type="PANTHER" id="PTHR43547">
    <property type="entry name" value="TWO-COMPONENT HISTIDINE KINASE"/>
    <property type="match status" value="1"/>
</dbReference>
<dbReference type="Pfam" id="PF12833">
    <property type="entry name" value="HTH_18"/>
    <property type="match status" value="1"/>
</dbReference>
<feature type="modified residue" description="4-aspartylphosphate" evidence="9">
    <location>
        <position position="1104"/>
    </location>
</feature>
<dbReference type="InterPro" id="IPR003594">
    <property type="entry name" value="HATPase_dom"/>
</dbReference>
<dbReference type="InterPro" id="IPR036890">
    <property type="entry name" value="HATPase_C_sf"/>
</dbReference>
<dbReference type="InterPro" id="IPR001789">
    <property type="entry name" value="Sig_transdc_resp-reg_receiver"/>
</dbReference>
<keyword evidence="4" id="KW-0808">Transferase</keyword>
<dbReference type="InterPro" id="IPR005467">
    <property type="entry name" value="His_kinase_dom"/>
</dbReference>
<dbReference type="RefSeq" id="WP_200354043.1">
    <property type="nucleotide sequence ID" value="NZ_JAENIL010000004.1"/>
</dbReference>
<feature type="region of interest" description="Disordered" evidence="10">
    <location>
        <begin position="1022"/>
        <end position="1056"/>
    </location>
</feature>
<feature type="domain" description="HTH araC/xylS-type" evidence="13">
    <location>
        <begin position="1206"/>
        <end position="1305"/>
    </location>
</feature>
<keyword evidence="5" id="KW-0418">Kinase</keyword>
<evidence type="ECO:0000259" key="13">
    <source>
        <dbReference type="PROSITE" id="PS01124"/>
    </source>
</evidence>
<dbReference type="SUPFAM" id="SSF55874">
    <property type="entry name" value="ATPase domain of HSP90 chaperone/DNA topoisomerase II/histidine kinase"/>
    <property type="match status" value="1"/>
</dbReference>
<dbReference type="CDD" id="cd00075">
    <property type="entry name" value="HATPase"/>
    <property type="match status" value="1"/>
</dbReference>
<evidence type="ECO:0000256" key="7">
    <source>
        <dbReference type="ARBA" id="ARBA00023125"/>
    </source>
</evidence>
<feature type="domain" description="Response regulatory" evidence="15">
    <location>
        <begin position="1056"/>
        <end position="1171"/>
    </location>
</feature>
<dbReference type="Pfam" id="PF00072">
    <property type="entry name" value="Response_reg"/>
    <property type="match status" value="1"/>
</dbReference>
<dbReference type="SUPFAM" id="SSF52172">
    <property type="entry name" value="CheY-like"/>
    <property type="match status" value="1"/>
</dbReference>
<gene>
    <name evidence="16" type="ORF">JIN87_03050</name>
</gene>
<evidence type="ECO:0000256" key="1">
    <source>
        <dbReference type="ARBA" id="ARBA00000085"/>
    </source>
</evidence>
<dbReference type="Pfam" id="PF00512">
    <property type="entry name" value="HisKA"/>
    <property type="match status" value="1"/>
</dbReference>
<evidence type="ECO:0000259" key="14">
    <source>
        <dbReference type="PROSITE" id="PS50109"/>
    </source>
</evidence>
<keyword evidence="3 9" id="KW-0597">Phosphoprotein</keyword>
<dbReference type="Gene3D" id="1.10.287.130">
    <property type="match status" value="1"/>
</dbReference>
<dbReference type="InterPro" id="IPR013783">
    <property type="entry name" value="Ig-like_fold"/>
</dbReference>
<dbReference type="CDD" id="cd17574">
    <property type="entry name" value="REC_OmpR"/>
    <property type="match status" value="1"/>
</dbReference>
<keyword evidence="8" id="KW-0804">Transcription</keyword>
<feature type="chain" id="PRO_5037808036" description="histidine kinase" evidence="12">
    <location>
        <begin position="23"/>
        <end position="1307"/>
    </location>
</feature>
<dbReference type="GO" id="GO:0003700">
    <property type="term" value="F:DNA-binding transcription factor activity"/>
    <property type="evidence" value="ECO:0007669"/>
    <property type="project" value="InterPro"/>
</dbReference>
<feature type="transmembrane region" description="Helical" evidence="11">
    <location>
        <begin position="752"/>
        <end position="773"/>
    </location>
</feature>
<accession>A0A934VPS3</accession>
<dbReference type="SMART" id="SM00387">
    <property type="entry name" value="HATPase_c"/>
    <property type="match status" value="1"/>
</dbReference>
<keyword evidence="17" id="KW-1185">Reference proteome</keyword>
<proteinExistence type="predicted"/>
<dbReference type="SMART" id="SM00342">
    <property type="entry name" value="HTH_ARAC"/>
    <property type="match status" value="1"/>
</dbReference>
<evidence type="ECO:0000256" key="5">
    <source>
        <dbReference type="ARBA" id="ARBA00022777"/>
    </source>
</evidence>
<dbReference type="InterPro" id="IPR003661">
    <property type="entry name" value="HisK_dim/P_dom"/>
</dbReference>
<dbReference type="EMBL" id="JAENIL010000004">
    <property type="protein sequence ID" value="MBK1875828.1"/>
    <property type="molecule type" value="Genomic_DNA"/>
</dbReference>
<dbReference type="InterPro" id="IPR018062">
    <property type="entry name" value="HTH_AraC-typ_CS"/>
</dbReference>
<dbReference type="SUPFAM" id="SSF63829">
    <property type="entry name" value="Calcium-dependent phosphotriesterase"/>
    <property type="match status" value="1"/>
</dbReference>
<keyword evidence="11" id="KW-0812">Transmembrane</keyword>
<dbReference type="Gene3D" id="1.10.10.60">
    <property type="entry name" value="Homeodomain-like"/>
    <property type="match status" value="1"/>
</dbReference>
<evidence type="ECO:0000256" key="8">
    <source>
        <dbReference type="ARBA" id="ARBA00023163"/>
    </source>
</evidence>
<evidence type="ECO:0000256" key="3">
    <source>
        <dbReference type="ARBA" id="ARBA00022553"/>
    </source>
</evidence>
<evidence type="ECO:0000259" key="15">
    <source>
        <dbReference type="PROSITE" id="PS50110"/>
    </source>
</evidence>
<dbReference type="PROSITE" id="PS50110">
    <property type="entry name" value="RESPONSE_REGULATORY"/>
    <property type="match status" value="1"/>
</dbReference>
<sequence length="1307" mass="148932">MHRFQNIICTILTLLSFAIVQAATYEPDVDFTPNEQWRWHEQELLRGHILYHGVEADDGTLVFSTPESLLLYDGYTLDEVPYPENQTEFVPYQLFYSKNGYVYINASTGIFGYRDGEWKQFIEHTYSSAEIVNVFVRNPSGLELAVLYHGTYEIKGDELVRMEGVPGGFSSAAFDGLNRLWCNAPNGKVFRYQFEKNELKRPIEVKEIRLGYQHVTHPWIVASPKSEEIWITNWRLGLPAQRWNEKNESWTPVDLSHLSGNNGHTSAFRINETDMIIFTKTEVLFQKEDDWHSIGYPKFDFPTNQPFFVSRKNGNLILGGRGEKTYEVEYSTSQQDSYHGLHFQCDVGGKTRWFISTEGYVVEQDTIYDTWERHEENVIDTPVTVFKSRNDTVWAAGSHQGEAAVSYYDGRGWKLDSFPQLNGMISHLSARELPNGDIVFGSGDDSSPTTGGGLVRYVNGSTRDRPEYIAPPRVPRRIVGFAADADAQLWAGGIKLSRTPLDFGSDYKIWEDLQDEVWIDHLIEDDQSNIWVGLWNRGLYQISGDEWNLFRNDDQLASSQVSYLLKDEHREGNIWIATDRGISRFDGEVWYPQALPQDLRFYRESGTLRQSSDGAIWVNQAARGWYFRRKSNFYLTKSIHDNFRTVRYQPDSNPPMVEILTDVAKSTAPANIIIEWKGVDKWSHTPNSKLKYSYRLNEDEWSPFEEAESKGFLDLPSGDFDFEVRAIDLDGNISPATAKASFVVIPPIWQRAWFIAAVFFAVGTIILLAVLLFRQRIRHIMQLEEFKLQFFTNISHELRTPLTVILGPLESQLSKLPIGWDKKPLELAYRNAQKTLGLIDQILDFRSAETGNIKIELARSDLVETAKEVVHLIRPLSEARSQVLDFSCDVDSCVVWYDAEKIEKILNNLISNAIKYTQRNGKISVAIKIHDFEESVNVEFVVEDNGAGIPIGKIDDIFEVFYRVGTTKNKKVRGSGIGLAYTKNLVEACEGAISVDSPITNVNGQQQGTRFTVTLPLYKQMEGRPEIEDTEPLQKELETDSESAASIESDSQDKPQILIAEDDDQIRDFLASELSEAWAVTSAEDGAKALDLAQERIPDLIVTDVMMPELDGKELCRRIKSEDRTSHIPVIMLTALKSEMHELEGLELGADDYLSKPIRLSILKRRIQNILESRRKLHARFSEQKQEAKVVTREITTNTIDEAFLNKAVSMIEQNVEDPLFDVEEFATRMHMSRMTLYRKFKAITGDSPSSFIRSIRMNKAAALLSTGEHTVSEVADRVGISDLSSFSTSFKKHFKVSPSQYAGRNK</sequence>